<dbReference type="Pfam" id="PF09003">
    <property type="entry name" value="Arm-DNA-bind_1"/>
    <property type="match status" value="1"/>
</dbReference>
<dbReference type="GO" id="GO:0006310">
    <property type="term" value="P:DNA recombination"/>
    <property type="evidence" value="ECO:0007669"/>
    <property type="project" value="UniProtKB-KW"/>
</dbReference>
<dbReference type="OrthoDB" id="8781634at2"/>
<feature type="compositionally biased region" description="Basic residues" evidence="5">
    <location>
        <begin position="1"/>
        <end position="12"/>
    </location>
</feature>
<dbReference type="AlphaFoldDB" id="A0A6N6WCX9"/>
<dbReference type="RefSeq" id="WP_154563268.1">
    <property type="nucleotide sequence ID" value="NZ_VOSW01000048.1"/>
</dbReference>
<evidence type="ECO:0000256" key="2">
    <source>
        <dbReference type="ARBA" id="ARBA00022908"/>
    </source>
</evidence>
<feature type="region of interest" description="Disordered" evidence="5">
    <location>
        <begin position="1"/>
        <end position="21"/>
    </location>
</feature>
<protein>
    <submittedName>
        <fullName evidence="8">Uncharacterized protein</fullName>
    </submittedName>
</protein>
<proteinExistence type="inferred from homology"/>
<dbReference type="Gene3D" id="1.10.150.130">
    <property type="match status" value="1"/>
</dbReference>
<accession>A0A6N6WCX9</accession>
<keyword evidence="2" id="KW-0229">DNA integration</keyword>
<evidence type="ECO:0000313" key="9">
    <source>
        <dbReference type="Proteomes" id="UP000463700"/>
    </source>
</evidence>
<evidence type="ECO:0000256" key="4">
    <source>
        <dbReference type="ARBA" id="ARBA00023172"/>
    </source>
</evidence>
<evidence type="ECO:0000256" key="5">
    <source>
        <dbReference type="SAM" id="MobiDB-lite"/>
    </source>
</evidence>
<comment type="similarity">
    <text evidence="1">Belongs to the 'phage' integrase family.</text>
</comment>
<evidence type="ECO:0000256" key="3">
    <source>
        <dbReference type="ARBA" id="ARBA00023125"/>
    </source>
</evidence>
<dbReference type="Gene3D" id="1.10.443.10">
    <property type="entry name" value="Intergrase catalytic core"/>
    <property type="match status" value="1"/>
</dbReference>
<keyword evidence="4" id="KW-0233">DNA recombination</keyword>
<dbReference type="InterPro" id="IPR010998">
    <property type="entry name" value="Integrase_recombinase_N"/>
</dbReference>
<dbReference type="InterPro" id="IPR013762">
    <property type="entry name" value="Integrase-like_cat_sf"/>
</dbReference>
<feature type="domain" description="Integrase lambda-type N-terminal DNA-binding" evidence="7">
    <location>
        <begin position="1"/>
        <end position="69"/>
    </location>
</feature>
<dbReference type="SUPFAM" id="SSF54171">
    <property type="entry name" value="DNA-binding domain"/>
    <property type="match status" value="1"/>
</dbReference>
<dbReference type="InterPro" id="IPR011010">
    <property type="entry name" value="DNA_brk_join_enz"/>
</dbReference>
<comment type="caution">
    <text evidence="8">The sequence shown here is derived from an EMBL/GenBank/DDBJ whole genome shotgun (WGS) entry which is preliminary data.</text>
</comment>
<dbReference type="GO" id="GO:0008907">
    <property type="term" value="F:integrase activity"/>
    <property type="evidence" value="ECO:0007669"/>
    <property type="project" value="InterPro"/>
</dbReference>
<organism evidence="8 9">
    <name type="scientific">Paraburkholderia madseniana</name>
    <dbReference type="NCBI Taxonomy" id="2599607"/>
    <lineage>
        <taxon>Bacteria</taxon>
        <taxon>Pseudomonadati</taxon>
        <taxon>Pseudomonadota</taxon>
        <taxon>Betaproteobacteria</taxon>
        <taxon>Burkholderiales</taxon>
        <taxon>Burkholderiaceae</taxon>
        <taxon>Paraburkholderia</taxon>
    </lineage>
</organism>
<evidence type="ECO:0000313" key="8">
    <source>
        <dbReference type="EMBL" id="KAE8757360.1"/>
    </source>
</evidence>
<dbReference type="InterPro" id="IPR015094">
    <property type="entry name" value="Integrase_lambda-typ_DNA-bd_N"/>
</dbReference>
<evidence type="ECO:0000256" key="1">
    <source>
        <dbReference type="ARBA" id="ARBA00008857"/>
    </source>
</evidence>
<dbReference type="Proteomes" id="UP000463700">
    <property type="component" value="Unassembled WGS sequence"/>
</dbReference>
<dbReference type="InterPro" id="IPR002104">
    <property type="entry name" value="Integrase_catalytic"/>
</dbReference>
<sequence>MAARPRQRKHAHYPPNLHEPRPGYFTWRNPMDGRTHVIGRIPLAQAIQEANEANLKAEELAPRKTLAERLSIAPETVAVLLEKMPAPTAKNTVITRRYQDKIIREKLGAIACADLTTKHISELLEELKGAGKMRAAKMVRDRLIAVCAKGAALGWMASNPAQITEKVKAPTRRQRLGLETFNAILEKAPQVAPWLENAMLLALVSGQDRSTVGRWPRSSTRGGIAIVKRSKTHVTMEIPVALRLEAVGLSLDEVISRCKATGIVSKYLIHHMSDRGNVARGAAISLGTISSAFADARKLAGIEGDDAPTFHEIRSLSKRLYDAQGNVDTKALLGHLTERMSEMYANSRGLEPIRVRINAA</sequence>
<dbReference type="Pfam" id="PF00589">
    <property type="entry name" value="Phage_integrase"/>
    <property type="match status" value="1"/>
</dbReference>
<dbReference type="InterPro" id="IPR016177">
    <property type="entry name" value="DNA-bd_dom_sf"/>
</dbReference>
<dbReference type="SUPFAM" id="SSF56349">
    <property type="entry name" value="DNA breaking-rejoining enzymes"/>
    <property type="match status" value="1"/>
</dbReference>
<keyword evidence="3" id="KW-0238">DNA-binding</keyword>
<dbReference type="GO" id="GO:0003677">
    <property type="term" value="F:DNA binding"/>
    <property type="evidence" value="ECO:0007669"/>
    <property type="project" value="UniProtKB-KW"/>
</dbReference>
<name>A0A6N6WCX9_9BURK</name>
<evidence type="ECO:0000259" key="7">
    <source>
        <dbReference type="Pfam" id="PF09003"/>
    </source>
</evidence>
<dbReference type="Gene3D" id="3.30.160.60">
    <property type="entry name" value="Classic Zinc Finger"/>
    <property type="match status" value="1"/>
</dbReference>
<dbReference type="EMBL" id="VOSW01000048">
    <property type="protein sequence ID" value="KAE8757360.1"/>
    <property type="molecule type" value="Genomic_DNA"/>
</dbReference>
<evidence type="ECO:0000259" key="6">
    <source>
        <dbReference type="Pfam" id="PF00589"/>
    </source>
</evidence>
<gene>
    <name evidence="8" type="ORF">FSO04_24380</name>
</gene>
<reference evidence="8 9" key="1">
    <citation type="journal article" date="2020" name="Int. J. Syst. Evol. Microbiol.">
        <title>Paraburkholderia madseniana sp. nov., a phenolic acid-degrading bacterium isolated from acidic forest soil.</title>
        <authorList>
            <person name="Wilhelm R.C."/>
            <person name="Murphy S.J.L."/>
            <person name="Feriancek N.M."/>
            <person name="Karasz D.C."/>
            <person name="DeRito C.M."/>
            <person name="Newman J.D."/>
            <person name="Buckley D.H."/>
        </authorList>
    </citation>
    <scope>NUCLEOTIDE SEQUENCE [LARGE SCALE GENOMIC DNA]</scope>
    <source>
        <strain evidence="8 9">RP11</strain>
    </source>
</reference>
<feature type="domain" description="Tyr recombinase" evidence="6">
    <location>
        <begin position="194"/>
        <end position="347"/>
    </location>
</feature>